<dbReference type="PANTHER" id="PTHR43396:SF3">
    <property type="entry name" value="FLAVOHEMOPROTEIN"/>
    <property type="match status" value="1"/>
</dbReference>
<dbReference type="EMBL" id="FQZK01000002">
    <property type="protein sequence ID" value="SHI77718.1"/>
    <property type="molecule type" value="Genomic_DNA"/>
</dbReference>
<evidence type="ECO:0000256" key="3">
    <source>
        <dbReference type="ARBA" id="ARBA00022723"/>
    </source>
</evidence>
<keyword evidence="5" id="KW-0813">Transport</keyword>
<dbReference type="GO" id="GO:0020037">
    <property type="term" value="F:heme binding"/>
    <property type="evidence" value="ECO:0007669"/>
    <property type="project" value="InterPro"/>
</dbReference>
<evidence type="ECO:0000256" key="1">
    <source>
        <dbReference type="ARBA" id="ARBA00022617"/>
    </source>
</evidence>
<dbReference type="Pfam" id="PF00042">
    <property type="entry name" value="Globin"/>
    <property type="match status" value="1"/>
</dbReference>
<dbReference type="GO" id="GO:0071500">
    <property type="term" value="P:cellular response to nitrosative stress"/>
    <property type="evidence" value="ECO:0007669"/>
    <property type="project" value="TreeGrafter"/>
</dbReference>
<dbReference type="STRING" id="758803.SAMN05421803_10250"/>
<dbReference type="GO" id="GO:0071949">
    <property type="term" value="F:FAD binding"/>
    <property type="evidence" value="ECO:0007669"/>
    <property type="project" value="TreeGrafter"/>
</dbReference>
<dbReference type="Proteomes" id="UP000184452">
    <property type="component" value="Unassembled WGS sequence"/>
</dbReference>
<evidence type="ECO:0000256" key="6">
    <source>
        <dbReference type="SAM" id="MobiDB-lite"/>
    </source>
</evidence>
<feature type="domain" description="Globin" evidence="7">
    <location>
        <begin position="10"/>
        <end position="145"/>
    </location>
</feature>
<dbReference type="SUPFAM" id="SSF46458">
    <property type="entry name" value="Globin-like"/>
    <property type="match status" value="1"/>
</dbReference>
<dbReference type="AlphaFoldDB" id="A0A1M6DXH7"/>
<dbReference type="InterPro" id="IPR000971">
    <property type="entry name" value="Globin"/>
</dbReference>
<evidence type="ECO:0000313" key="8">
    <source>
        <dbReference type="EMBL" id="SHI77718.1"/>
    </source>
</evidence>
<sequence length="238" mass="26955">MTIRRISEVPLPDREIIELVRHSCVDVPEGSVRLARSFYDNLFEMVPSVRDMFSADIRPQQQRMADALLSVVRHLDDPDEVALQLRRLGRQHQRDLGVKPEHYPYVGRALVRAVSEVSPTWSSSMSSAWVLVYQWVTAHMLAGAEEAAAPPPPARSRSQDPVAAQDPAPARHRSPGRSGERDPYREPGPEQGHYQDPYRDRGPSRYQDPGRGPERPQERARYQDPDFAQARPAGRGPR</sequence>
<keyword evidence="2 5" id="KW-0561">Oxygen transport</keyword>
<gene>
    <name evidence="8" type="ORF">SAMN05421803_10250</name>
</gene>
<dbReference type="GO" id="GO:0046210">
    <property type="term" value="P:nitric oxide catabolic process"/>
    <property type="evidence" value="ECO:0007669"/>
    <property type="project" value="TreeGrafter"/>
</dbReference>
<accession>A0A1M6DXH7</accession>
<proteinExistence type="inferred from homology"/>
<keyword evidence="1 5" id="KW-0349">Heme</keyword>
<keyword evidence="4" id="KW-0408">Iron</keyword>
<feature type="compositionally biased region" description="Basic and acidic residues" evidence="6">
    <location>
        <begin position="211"/>
        <end position="224"/>
    </location>
</feature>
<dbReference type="PROSITE" id="PS01033">
    <property type="entry name" value="GLOBIN"/>
    <property type="match status" value="1"/>
</dbReference>
<dbReference type="CDD" id="cd19753">
    <property type="entry name" value="Mb-like_oxidoreductase"/>
    <property type="match status" value="1"/>
</dbReference>
<feature type="region of interest" description="Disordered" evidence="6">
    <location>
        <begin position="146"/>
        <end position="238"/>
    </location>
</feature>
<comment type="similarity">
    <text evidence="5">Belongs to the globin family.</text>
</comment>
<evidence type="ECO:0000256" key="5">
    <source>
        <dbReference type="RuleBase" id="RU000356"/>
    </source>
</evidence>
<evidence type="ECO:0000256" key="2">
    <source>
        <dbReference type="ARBA" id="ARBA00022621"/>
    </source>
</evidence>
<protein>
    <submittedName>
        <fullName evidence="8">Hemoglobin-like flavoprotein</fullName>
    </submittedName>
</protein>
<dbReference type="Gene3D" id="1.10.490.10">
    <property type="entry name" value="Globins"/>
    <property type="match status" value="1"/>
</dbReference>
<evidence type="ECO:0000259" key="7">
    <source>
        <dbReference type="PROSITE" id="PS01033"/>
    </source>
</evidence>
<dbReference type="InterPro" id="IPR009050">
    <property type="entry name" value="Globin-like_sf"/>
</dbReference>
<dbReference type="GO" id="GO:0019825">
    <property type="term" value="F:oxygen binding"/>
    <property type="evidence" value="ECO:0007669"/>
    <property type="project" value="InterPro"/>
</dbReference>
<name>A0A1M6DXH7_9ACTN</name>
<dbReference type="RefSeq" id="WP_084736941.1">
    <property type="nucleotide sequence ID" value="NZ_FQZK01000002.1"/>
</dbReference>
<keyword evidence="3" id="KW-0479">Metal-binding</keyword>
<dbReference type="GO" id="GO:0046872">
    <property type="term" value="F:metal ion binding"/>
    <property type="evidence" value="ECO:0007669"/>
    <property type="project" value="UniProtKB-KW"/>
</dbReference>
<reference evidence="8 9" key="1">
    <citation type="submission" date="2016-11" db="EMBL/GenBank/DDBJ databases">
        <authorList>
            <person name="Jaros S."/>
            <person name="Januszkiewicz K."/>
            <person name="Wedrychowicz H."/>
        </authorList>
    </citation>
    <scope>NUCLEOTIDE SEQUENCE [LARGE SCALE GENOMIC DNA]</scope>
    <source>
        <strain evidence="8 9">CGMCC 4.5723</strain>
    </source>
</reference>
<evidence type="ECO:0000313" key="9">
    <source>
        <dbReference type="Proteomes" id="UP000184452"/>
    </source>
</evidence>
<organism evidence="8 9">
    <name type="scientific">Nocardiopsis flavescens</name>
    <dbReference type="NCBI Taxonomy" id="758803"/>
    <lineage>
        <taxon>Bacteria</taxon>
        <taxon>Bacillati</taxon>
        <taxon>Actinomycetota</taxon>
        <taxon>Actinomycetes</taxon>
        <taxon>Streptosporangiales</taxon>
        <taxon>Nocardiopsidaceae</taxon>
        <taxon>Nocardiopsis</taxon>
    </lineage>
</organism>
<dbReference type="InterPro" id="IPR012292">
    <property type="entry name" value="Globin/Proto"/>
</dbReference>
<keyword evidence="9" id="KW-1185">Reference proteome</keyword>
<feature type="compositionally biased region" description="Basic and acidic residues" evidence="6">
    <location>
        <begin position="178"/>
        <end position="188"/>
    </location>
</feature>
<dbReference type="GO" id="GO:0008941">
    <property type="term" value="F:nitric oxide dioxygenase NAD(P)H activity"/>
    <property type="evidence" value="ECO:0007669"/>
    <property type="project" value="TreeGrafter"/>
</dbReference>
<evidence type="ECO:0000256" key="4">
    <source>
        <dbReference type="ARBA" id="ARBA00023004"/>
    </source>
</evidence>
<feature type="compositionally biased region" description="Low complexity" evidence="6">
    <location>
        <begin position="159"/>
        <end position="168"/>
    </location>
</feature>
<dbReference type="GO" id="GO:0005344">
    <property type="term" value="F:oxygen carrier activity"/>
    <property type="evidence" value="ECO:0007669"/>
    <property type="project" value="UniProtKB-KW"/>
</dbReference>
<dbReference type="PANTHER" id="PTHR43396">
    <property type="entry name" value="FLAVOHEMOPROTEIN"/>
    <property type="match status" value="1"/>
</dbReference>